<dbReference type="SUPFAM" id="SSF53474">
    <property type="entry name" value="alpha/beta-Hydrolases"/>
    <property type="match status" value="1"/>
</dbReference>
<feature type="domain" description="Dienelactone hydrolase" evidence="2">
    <location>
        <begin position="85"/>
        <end position="249"/>
    </location>
</feature>
<organism evidence="3 4">
    <name type="scientific">Pendulispora brunnea</name>
    <dbReference type="NCBI Taxonomy" id="2905690"/>
    <lineage>
        <taxon>Bacteria</taxon>
        <taxon>Pseudomonadati</taxon>
        <taxon>Myxococcota</taxon>
        <taxon>Myxococcia</taxon>
        <taxon>Myxococcales</taxon>
        <taxon>Sorangiineae</taxon>
        <taxon>Pendulisporaceae</taxon>
        <taxon>Pendulispora</taxon>
    </lineage>
</organism>
<dbReference type="InterPro" id="IPR029058">
    <property type="entry name" value="AB_hydrolase_fold"/>
</dbReference>
<sequence length="282" mass="31146">MALGAGAVLASRGNAVPQLEATPQFVPNVADRTSDAAAALVPITYRNGEYTLRGNVFKPEGRGPFPTLIYNHGSERDPSLEFAGDLGKWFQSRGFVVFFPYRRGSAGSEGPYWEDELSRRPESEVERARVELMDAENADVVAAVSWVRQQRYVDSDRLFMAGCSYGGIQTVLSAEKDIGIRAAVDFAGASITWQQSVVLQDRLKAAVRRSTVPVFFLQAANDFDTTPSRVLDEEMELAGKPHQIHIFPRFGKSKMEGHARFCNHGMDVWGQEVLAFLKGSPK</sequence>
<reference evidence="3 4" key="1">
    <citation type="submission" date="2021-12" db="EMBL/GenBank/DDBJ databases">
        <title>Discovery of the Pendulisporaceae a myxobacterial family with distinct sporulation behavior and unique specialized metabolism.</title>
        <authorList>
            <person name="Garcia R."/>
            <person name="Popoff A."/>
            <person name="Bader C.D."/>
            <person name="Loehr J."/>
            <person name="Walesch S."/>
            <person name="Walt C."/>
            <person name="Boldt J."/>
            <person name="Bunk B."/>
            <person name="Haeckl F.J.F.P.J."/>
            <person name="Gunesch A.P."/>
            <person name="Birkelbach J."/>
            <person name="Nuebel U."/>
            <person name="Pietschmann T."/>
            <person name="Bach T."/>
            <person name="Mueller R."/>
        </authorList>
    </citation>
    <scope>NUCLEOTIDE SEQUENCE [LARGE SCALE GENOMIC DNA]</scope>
    <source>
        <strain evidence="3 4">MSr12523</strain>
    </source>
</reference>
<evidence type="ECO:0000259" key="2">
    <source>
        <dbReference type="Pfam" id="PF01738"/>
    </source>
</evidence>
<accession>A0ABZ2KM81</accession>
<protein>
    <submittedName>
        <fullName evidence="3">Prolyl oligopeptidase family serine peptidase</fullName>
    </submittedName>
</protein>
<keyword evidence="4" id="KW-1185">Reference proteome</keyword>
<keyword evidence="1" id="KW-0378">Hydrolase</keyword>
<dbReference type="Proteomes" id="UP001379533">
    <property type="component" value="Chromosome"/>
</dbReference>
<proteinExistence type="predicted"/>
<dbReference type="Gene3D" id="3.40.50.1820">
    <property type="entry name" value="alpha/beta hydrolase"/>
    <property type="match status" value="1"/>
</dbReference>
<dbReference type="Pfam" id="PF01738">
    <property type="entry name" value="DLH"/>
    <property type="match status" value="1"/>
</dbReference>
<evidence type="ECO:0000313" key="3">
    <source>
        <dbReference type="EMBL" id="WXA99154.1"/>
    </source>
</evidence>
<name>A0ABZ2KM81_9BACT</name>
<dbReference type="EMBL" id="CP089982">
    <property type="protein sequence ID" value="WXA99154.1"/>
    <property type="molecule type" value="Genomic_DNA"/>
</dbReference>
<dbReference type="InterPro" id="IPR002925">
    <property type="entry name" value="Dienelactn_hydro"/>
</dbReference>
<dbReference type="RefSeq" id="WP_394849787.1">
    <property type="nucleotide sequence ID" value="NZ_CP089982.1"/>
</dbReference>
<gene>
    <name evidence="3" type="ORF">LZC95_20315</name>
</gene>
<dbReference type="InterPro" id="IPR050261">
    <property type="entry name" value="FrsA_esterase"/>
</dbReference>
<evidence type="ECO:0000256" key="1">
    <source>
        <dbReference type="ARBA" id="ARBA00022801"/>
    </source>
</evidence>
<dbReference type="PANTHER" id="PTHR22946">
    <property type="entry name" value="DIENELACTONE HYDROLASE DOMAIN-CONTAINING PROTEIN-RELATED"/>
    <property type="match status" value="1"/>
</dbReference>
<dbReference type="PANTHER" id="PTHR22946:SF9">
    <property type="entry name" value="POLYKETIDE TRANSFERASE AF380"/>
    <property type="match status" value="1"/>
</dbReference>
<evidence type="ECO:0000313" key="4">
    <source>
        <dbReference type="Proteomes" id="UP001379533"/>
    </source>
</evidence>